<organism evidence="1 2">
    <name type="scientific">Variovorax paradoxus</name>
    <dbReference type="NCBI Taxonomy" id="34073"/>
    <lineage>
        <taxon>Bacteria</taxon>
        <taxon>Pseudomonadati</taxon>
        <taxon>Pseudomonadota</taxon>
        <taxon>Betaproteobacteria</taxon>
        <taxon>Burkholderiales</taxon>
        <taxon>Comamonadaceae</taxon>
        <taxon>Variovorax</taxon>
    </lineage>
</organism>
<dbReference type="InterPro" id="IPR012340">
    <property type="entry name" value="NA-bd_OB-fold"/>
</dbReference>
<evidence type="ECO:0000313" key="1">
    <source>
        <dbReference type="EMBL" id="MDP9974842.1"/>
    </source>
</evidence>
<dbReference type="AlphaFoldDB" id="A0AAW8ESC6"/>
<accession>A0AAW8ESC6</accession>
<proteinExistence type="predicted"/>
<gene>
    <name evidence="1" type="ORF">J2W39_006126</name>
</gene>
<protein>
    <submittedName>
        <fullName evidence="1">OB-fold protein</fullName>
    </submittedName>
</protein>
<dbReference type="RefSeq" id="WP_307596879.1">
    <property type="nucleotide sequence ID" value="NZ_JAUSRV010000020.1"/>
</dbReference>
<sequence length="142" mass="15218">MLTFLKPTLYGIFEDEPARGAYLKGGRCQCGYVFFPWQTLGCERCGDTTSLQPTQLAGAGVVLASVIVHLHATNDRPTPFVIAAVRLHDGPLVRTLLAERSGGVPRILPPGHPVVAELVEVPQPGNPSSSVLDLRFVASSEQ</sequence>
<dbReference type="Proteomes" id="UP001224845">
    <property type="component" value="Unassembled WGS sequence"/>
</dbReference>
<evidence type="ECO:0000313" key="2">
    <source>
        <dbReference type="Proteomes" id="UP001224845"/>
    </source>
</evidence>
<reference evidence="1" key="1">
    <citation type="submission" date="2023-07" db="EMBL/GenBank/DDBJ databases">
        <title>Sorghum-associated microbial communities from plants grown in Nebraska, USA.</title>
        <authorList>
            <person name="Schachtman D."/>
        </authorList>
    </citation>
    <scope>NUCLEOTIDE SEQUENCE</scope>
    <source>
        <strain evidence="1">DS3315</strain>
    </source>
</reference>
<dbReference type="EMBL" id="JAUSRV010000020">
    <property type="protein sequence ID" value="MDP9974842.1"/>
    <property type="molecule type" value="Genomic_DNA"/>
</dbReference>
<name>A0AAW8ESC6_VARPD</name>
<comment type="caution">
    <text evidence="1">The sequence shown here is derived from an EMBL/GenBank/DDBJ whole genome shotgun (WGS) entry which is preliminary data.</text>
</comment>
<dbReference type="SUPFAM" id="SSF50249">
    <property type="entry name" value="Nucleic acid-binding proteins"/>
    <property type="match status" value="1"/>
</dbReference>